<dbReference type="RefSeq" id="WP_123887898.1">
    <property type="nucleotide sequence ID" value="NZ_RKKU01000001.1"/>
</dbReference>
<name>A0ABX9XNF0_9PSED</name>
<proteinExistence type="predicted"/>
<organism evidence="2 3">
    <name type="scientific">Pseudomonas neustonica</name>
    <dbReference type="NCBI Taxonomy" id="2487346"/>
    <lineage>
        <taxon>Bacteria</taxon>
        <taxon>Pseudomonadati</taxon>
        <taxon>Pseudomonadota</taxon>
        <taxon>Gammaproteobacteria</taxon>
        <taxon>Pseudomonadales</taxon>
        <taxon>Pseudomonadaceae</taxon>
        <taxon>Pseudomonas</taxon>
    </lineage>
</organism>
<reference evidence="2 3" key="1">
    <citation type="submission" date="2018-11" db="EMBL/GenBank/DDBJ databases">
        <authorList>
            <person name="Jang G.I."/>
            <person name="Hwang C.Y."/>
        </authorList>
    </citation>
    <scope>NUCLEOTIDE SEQUENCE [LARGE SCALE GENOMIC DNA]</scope>
    <source>
        <strain evidence="2 3">SSM26</strain>
    </source>
</reference>
<keyword evidence="3" id="KW-1185">Reference proteome</keyword>
<feature type="region of interest" description="Disordered" evidence="1">
    <location>
        <begin position="73"/>
        <end position="98"/>
    </location>
</feature>
<dbReference type="SUPFAM" id="SSF57938">
    <property type="entry name" value="DnaJ/Hsp40 cysteine-rich domain"/>
    <property type="match status" value="1"/>
</dbReference>
<evidence type="ECO:0000313" key="3">
    <source>
        <dbReference type="Proteomes" id="UP000275199"/>
    </source>
</evidence>
<sequence>MSIASKATGLPDMCGVCKGKGTTPGVFHDLDCTACDGIGWHPMAEQDITRQLGRCLSKQLSLTKVLQALVEQQDRPVGAERHYQSSSRDGARGNYTGD</sequence>
<comment type="caution">
    <text evidence="2">The sequence shown here is derived from an EMBL/GenBank/DDBJ whole genome shotgun (WGS) entry which is preliminary data.</text>
</comment>
<protein>
    <submittedName>
        <fullName evidence="2">Uncharacterized protein</fullName>
    </submittedName>
</protein>
<dbReference type="InterPro" id="IPR036410">
    <property type="entry name" value="HSP_DnaJ_Cys-rich_dom_sf"/>
</dbReference>
<evidence type="ECO:0000313" key="2">
    <source>
        <dbReference type="EMBL" id="ROZ88460.1"/>
    </source>
</evidence>
<dbReference type="EMBL" id="RKKU01000001">
    <property type="protein sequence ID" value="ROZ88460.1"/>
    <property type="molecule type" value="Genomic_DNA"/>
</dbReference>
<evidence type="ECO:0000256" key="1">
    <source>
        <dbReference type="SAM" id="MobiDB-lite"/>
    </source>
</evidence>
<feature type="compositionally biased region" description="Basic and acidic residues" evidence="1">
    <location>
        <begin position="73"/>
        <end position="83"/>
    </location>
</feature>
<accession>A0ABX9XNF0</accession>
<gene>
    <name evidence="2" type="ORF">EF096_01855</name>
</gene>
<dbReference type="Proteomes" id="UP000275199">
    <property type="component" value="Unassembled WGS sequence"/>
</dbReference>